<feature type="domain" description="Metalloprotease TldD/E N-terminal" evidence="2">
    <location>
        <begin position="23"/>
        <end position="86"/>
    </location>
</feature>
<evidence type="ECO:0000256" key="1">
    <source>
        <dbReference type="ARBA" id="ARBA00005836"/>
    </source>
</evidence>
<evidence type="ECO:0000313" key="6">
    <source>
        <dbReference type="Proteomes" id="UP000180254"/>
    </source>
</evidence>
<dbReference type="Pfam" id="PF19289">
    <property type="entry name" value="PmbA_TldD_3rd"/>
    <property type="match status" value="1"/>
</dbReference>
<dbReference type="RefSeq" id="WP_071060526.1">
    <property type="nucleotide sequence ID" value="NZ_MKIE01000001.1"/>
</dbReference>
<dbReference type="InterPro" id="IPR047657">
    <property type="entry name" value="PmbA"/>
</dbReference>
<name>A0A1S1V9B4_9FIRM</name>
<proteinExistence type="inferred from homology"/>
<dbReference type="PANTHER" id="PTHR43421:SF1">
    <property type="entry name" value="METALLOPROTEASE PMBA"/>
    <property type="match status" value="1"/>
</dbReference>
<evidence type="ECO:0000259" key="4">
    <source>
        <dbReference type="Pfam" id="PF19290"/>
    </source>
</evidence>
<dbReference type="Pfam" id="PF19290">
    <property type="entry name" value="PmbA_TldD_2nd"/>
    <property type="match status" value="1"/>
</dbReference>
<dbReference type="EMBL" id="MKIE01000001">
    <property type="protein sequence ID" value="OHW63203.1"/>
    <property type="molecule type" value="Genomic_DNA"/>
</dbReference>
<feature type="domain" description="Metalloprotease TldD/E C-terminal" evidence="3">
    <location>
        <begin position="225"/>
        <end position="446"/>
    </location>
</feature>
<dbReference type="InterPro" id="IPR045570">
    <property type="entry name" value="Metalloprtase-TldD/E_cen_dom"/>
</dbReference>
<accession>A0A1S1V9B4</accession>
<reference evidence="5 6" key="1">
    <citation type="submission" date="2016-09" db="EMBL/GenBank/DDBJ databases">
        <title>Genome sequence of Eubacterium angustum.</title>
        <authorList>
            <person name="Poehlein A."/>
            <person name="Daniel R."/>
        </authorList>
    </citation>
    <scope>NUCLEOTIDE SEQUENCE [LARGE SCALE GENOMIC DNA]</scope>
    <source>
        <strain evidence="5 6">DSM 1989</strain>
    </source>
</reference>
<dbReference type="AlphaFoldDB" id="A0A1S1V9B4"/>
<keyword evidence="5" id="KW-0645">Protease</keyword>
<dbReference type="Gene3D" id="3.30.2290.10">
    <property type="entry name" value="PmbA/TldD superfamily"/>
    <property type="match status" value="1"/>
</dbReference>
<gene>
    <name evidence="5" type="primary">pmbA</name>
    <name evidence="5" type="ORF">EUAN_00670</name>
</gene>
<dbReference type="InterPro" id="IPR036059">
    <property type="entry name" value="TldD/PmbA_sf"/>
</dbReference>
<dbReference type="SUPFAM" id="SSF111283">
    <property type="entry name" value="Putative modulator of DNA gyrase, PmbA/TldD"/>
    <property type="match status" value="1"/>
</dbReference>
<dbReference type="Proteomes" id="UP000180254">
    <property type="component" value="Unassembled WGS sequence"/>
</dbReference>
<organism evidence="5 6">
    <name type="scientific">Andreesenia angusta</name>
    <dbReference type="NCBI Taxonomy" id="39480"/>
    <lineage>
        <taxon>Bacteria</taxon>
        <taxon>Bacillati</taxon>
        <taxon>Bacillota</taxon>
        <taxon>Tissierellia</taxon>
        <taxon>Tissierellales</taxon>
        <taxon>Gottschalkiaceae</taxon>
        <taxon>Andreesenia</taxon>
    </lineage>
</organism>
<keyword evidence="5" id="KW-0482">Metalloprotease</keyword>
<evidence type="ECO:0000259" key="3">
    <source>
        <dbReference type="Pfam" id="PF19289"/>
    </source>
</evidence>
<evidence type="ECO:0000259" key="2">
    <source>
        <dbReference type="Pfam" id="PF01523"/>
    </source>
</evidence>
<comment type="caution">
    <text evidence="5">The sequence shown here is derived from an EMBL/GenBank/DDBJ whole genome shotgun (WGS) entry which is preliminary data.</text>
</comment>
<dbReference type="STRING" id="39480.EUAN_00670"/>
<protein>
    <submittedName>
        <fullName evidence="5">Metalloprotease PmbA</fullName>
        <ecNumber evidence="5">3.4.-.-</ecNumber>
    </submittedName>
</protein>
<dbReference type="GO" id="GO:0005829">
    <property type="term" value="C:cytosol"/>
    <property type="evidence" value="ECO:0007669"/>
    <property type="project" value="TreeGrafter"/>
</dbReference>
<evidence type="ECO:0000313" key="5">
    <source>
        <dbReference type="EMBL" id="OHW63203.1"/>
    </source>
</evidence>
<keyword evidence="5" id="KW-0378">Hydrolase</keyword>
<keyword evidence="6" id="KW-1185">Reference proteome</keyword>
<dbReference type="InterPro" id="IPR045569">
    <property type="entry name" value="Metalloprtase-TldD/E_C"/>
</dbReference>
<dbReference type="PANTHER" id="PTHR43421">
    <property type="entry name" value="METALLOPROTEASE PMBA"/>
    <property type="match status" value="1"/>
</dbReference>
<dbReference type="Pfam" id="PF01523">
    <property type="entry name" value="PmbA_TldD_1st"/>
    <property type="match status" value="1"/>
</dbReference>
<dbReference type="InterPro" id="IPR035068">
    <property type="entry name" value="TldD/PmbA_N"/>
</dbReference>
<dbReference type="GO" id="GO:0006508">
    <property type="term" value="P:proteolysis"/>
    <property type="evidence" value="ECO:0007669"/>
    <property type="project" value="UniProtKB-KW"/>
</dbReference>
<dbReference type="InterPro" id="IPR002510">
    <property type="entry name" value="Metalloprtase-TldD/E_N"/>
</dbReference>
<dbReference type="EC" id="3.4.-.-" evidence="5"/>
<feature type="domain" description="Metalloprotease TldD/E central" evidence="4">
    <location>
        <begin position="113"/>
        <end position="217"/>
    </location>
</feature>
<sequence length="447" mass="48714">MENKALIEELLEKGKQAGFEDMEVYIQGSSSMDIKVFKGELDKYTIADGEGMSFRGVYNGNMGYAYSEKVDSSSVDMLIEGAKQNASVIEDEDKEFIFGGSESYRKVESYNPELEKVDTSKKIDFAMELERVALSLDERVESVSTCLYGESSGYSVLVNSKGLVLEDRSNMAYGYISVKVKDGDDIKTADRYVLSNDFSKFDISQLAKEAVDEAISMIGAKSVESGDYEIVLRNDVAASLVDSFEGIFSAEAVQKDLSLLKGKLGEQIAVPELTIVDDPFLENGMGSTGFDSEGVATVYKKLIENGVLKTYLHSLKTAKKDGVEPTGNGFKGYKSSISIAPTNFYVENGSHSFEDIIKSVKRGILVIDLQGLHSGLNSVSGDFSLSAYGYLVENGEISRPVNQITVAGNFYKLIKEIEMIGNDLEFILPGNIGSPSIKIKSLSVAGE</sequence>
<dbReference type="GO" id="GO:0008237">
    <property type="term" value="F:metallopeptidase activity"/>
    <property type="evidence" value="ECO:0007669"/>
    <property type="project" value="UniProtKB-KW"/>
</dbReference>
<dbReference type="OrthoDB" id="9803213at2"/>
<comment type="similarity">
    <text evidence="1">Belongs to the peptidase U62 family.</text>
</comment>